<dbReference type="EMBL" id="UINC01160480">
    <property type="protein sequence ID" value="SVD59151.1"/>
    <property type="molecule type" value="Genomic_DNA"/>
</dbReference>
<feature type="non-terminal residue" evidence="2">
    <location>
        <position position="173"/>
    </location>
</feature>
<evidence type="ECO:0000256" key="1">
    <source>
        <dbReference type="SAM" id="MobiDB-lite"/>
    </source>
</evidence>
<feature type="region of interest" description="Disordered" evidence="1">
    <location>
        <begin position="145"/>
        <end position="173"/>
    </location>
</feature>
<organism evidence="2">
    <name type="scientific">marine metagenome</name>
    <dbReference type="NCBI Taxonomy" id="408172"/>
    <lineage>
        <taxon>unclassified sequences</taxon>
        <taxon>metagenomes</taxon>
        <taxon>ecological metagenomes</taxon>
    </lineage>
</organism>
<reference evidence="2" key="1">
    <citation type="submission" date="2018-05" db="EMBL/GenBank/DDBJ databases">
        <authorList>
            <person name="Lanie J.A."/>
            <person name="Ng W.-L."/>
            <person name="Kazmierczak K.M."/>
            <person name="Andrzejewski T.M."/>
            <person name="Davidsen T.M."/>
            <person name="Wayne K.J."/>
            <person name="Tettelin H."/>
            <person name="Glass J.I."/>
            <person name="Rusch D."/>
            <person name="Podicherti R."/>
            <person name="Tsui H.-C.T."/>
            <person name="Winkler M.E."/>
        </authorList>
    </citation>
    <scope>NUCLEOTIDE SEQUENCE</scope>
</reference>
<sequence>MRKEEVAIKSSNLIRATWPRVRSEVKHGKSGYVVDARGNGWRGKQREWFPTKALAKNKAEQIASDCWKLGFQSAAFKAKGFATFKEWSSLIEQTCKEFKLPELSLESLIELARDGLKAQTKAAKESQVPTVPLAADQYYKEKIAPYGGKGGKTLSRDGKRDAKKAKNHLTEAW</sequence>
<dbReference type="AlphaFoldDB" id="A0A382WM52"/>
<evidence type="ECO:0000313" key="2">
    <source>
        <dbReference type="EMBL" id="SVD59151.1"/>
    </source>
</evidence>
<gene>
    <name evidence="2" type="ORF">METZ01_LOCUS412005</name>
</gene>
<protein>
    <submittedName>
        <fullName evidence="2">Uncharacterized protein</fullName>
    </submittedName>
</protein>
<name>A0A382WM52_9ZZZZ</name>
<proteinExistence type="predicted"/>
<accession>A0A382WM52</accession>